<evidence type="ECO:0000256" key="1">
    <source>
        <dbReference type="ARBA" id="ARBA00004196"/>
    </source>
</evidence>
<dbReference type="RefSeq" id="WP_126628577.1">
    <property type="nucleotide sequence ID" value="NZ_BIFT01000001.1"/>
</dbReference>
<dbReference type="PANTHER" id="PTHR30290">
    <property type="entry name" value="PERIPLASMIC BINDING COMPONENT OF ABC TRANSPORTER"/>
    <property type="match status" value="1"/>
</dbReference>
<evidence type="ECO:0000259" key="6">
    <source>
        <dbReference type="Pfam" id="PF00496"/>
    </source>
</evidence>
<dbReference type="InterPro" id="IPR039424">
    <property type="entry name" value="SBP_5"/>
</dbReference>
<evidence type="ECO:0000313" key="7">
    <source>
        <dbReference type="EMBL" id="GCE28348.1"/>
    </source>
</evidence>
<feature type="chain" id="PRO_5019286298" evidence="5">
    <location>
        <begin position="35"/>
        <end position="545"/>
    </location>
</feature>
<dbReference type="OrthoDB" id="239741at2"/>
<dbReference type="GO" id="GO:0015833">
    <property type="term" value="P:peptide transport"/>
    <property type="evidence" value="ECO:0007669"/>
    <property type="project" value="TreeGrafter"/>
</dbReference>
<gene>
    <name evidence="7" type="ORF">KDA_38320</name>
</gene>
<dbReference type="GO" id="GO:0030313">
    <property type="term" value="C:cell envelope"/>
    <property type="evidence" value="ECO:0007669"/>
    <property type="project" value="UniProtKB-SubCell"/>
</dbReference>
<dbReference type="Pfam" id="PF00496">
    <property type="entry name" value="SBP_bac_5"/>
    <property type="match status" value="1"/>
</dbReference>
<evidence type="ECO:0000256" key="4">
    <source>
        <dbReference type="ARBA" id="ARBA00022729"/>
    </source>
</evidence>
<evidence type="ECO:0000313" key="8">
    <source>
        <dbReference type="Proteomes" id="UP000287171"/>
    </source>
</evidence>
<reference evidence="8" key="1">
    <citation type="submission" date="2018-12" db="EMBL/GenBank/DDBJ databases">
        <title>Tengunoibacter tsumagoiensis gen. nov., sp. nov., Dictyobacter kobayashii sp. nov., D. alpinus sp. nov., and D. joshuensis sp. nov. and description of Dictyobacteraceae fam. nov. within the order Ktedonobacterales isolated from Tengu-no-mugimeshi.</title>
        <authorList>
            <person name="Wang C.M."/>
            <person name="Zheng Y."/>
            <person name="Sakai Y."/>
            <person name="Toyoda A."/>
            <person name="Minakuchi Y."/>
            <person name="Abe K."/>
            <person name="Yokota A."/>
            <person name="Yabe S."/>
        </authorList>
    </citation>
    <scope>NUCLEOTIDE SEQUENCE [LARGE SCALE GENOMIC DNA]</scope>
    <source>
        <strain evidence="8">Uno16</strain>
    </source>
</reference>
<name>A0A402BAC9_9CHLR</name>
<dbReference type="CDD" id="cd08504">
    <property type="entry name" value="PBP2_OppA"/>
    <property type="match status" value="1"/>
</dbReference>
<evidence type="ECO:0000256" key="2">
    <source>
        <dbReference type="ARBA" id="ARBA00005695"/>
    </source>
</evidence>
<evidence type="ECO:0000256" key="5">
    <source>
        <dbReference type="SAM" id="SignalP"/>
    </source>
</evidence>
<feature type="signal peptide" evidence="5">
    <location>
        <begin position="1"/>
        <end position="34"/>
    </location>
</feature>
<dbReference type="GO" id="GO:0042597">
    <property type="term" value="C:periplasmic space"/>
    <property type="evidence" value="ECO:0007669"/>
    <property type="project" value="UniProtKB-ARBA"/>
</dbReference>
<dbReference type="InterPro" id="IPR030678">
    <property type="entry name" value="Peptide/Ni-bd"/>
</dbReference>
<dbReference type="GO" id="GO:0043190">
    <property type="term" value="C:ATP-binding cassette (ABC) transporter complex"/>
    <property type="evidence" value="ECO:0007669"/>
    <property type="project" value="InterPro"/>
</dbReference>
<dbReference type="Proteomes" id="UP000287171">
    <property type="component" value="Unassembled WGS sequence"/>
</dbReference>
<proteinExistence type="inferred from homology"/>
<dbReference type="Gene3D" id="3.10.105.10">
    <property type="entry name" value="Dipeptide-binding Protein, Domain 3"/>
    <property type="match status" value="1"/>
</dbReference>
<protein>
    <submittedName>
        <fullName evidence="7">ABC transporter substrate-binding protein</fullName>
    </submittedName>
</protein>
<keyword evidence="4 5" id="KW-0732">Signal</keyword>
<dbReference type="PROSITE" id="PS51257">
    <property type="entry name" value="PROKAR_LIPOPROTEIN"/>
    <property type="match status" value="1"/>
</dbReference>
<keyword evidence="8" id="KW-1185">Reference proteome</keyword>
<dbReference type="PIRSF" id="PIRSF002741">
    <property type="entry name" value="MppA"/>
    <property type="match status" value="1"/>
</dbReference>
<accession>A0A402BAC9</accession>
<organism evidence="7 8">
    <name type="scientific">Dictyobacter alpinus</name>
    <dbReference type="NCBI Taxonomy" id="2014873"/>
    <lineage>
        <taxon>Bacteria</taxon>
        <taxon>Bacillati</taxon>
        <taxon>Chloroflexota</taxon>
        <taxon>Ktedonobacteria</taxon>
        <taxon>Ktedonobacterales</taxon>
        <taxon>Dictyobacteraceae</taxon>
        <taxon>Dictyobacter</taxon>
    </lineage>
</organism>
<dbReference type="Gene3D" id="3.40.190.10">
    <property type="entry name" value="Periplasmic binding protein-like II"/>
    <property type="match status" value="1"/>
</dbReference>
<comment type="caution">
    <text evidence="7">The sequence shown here is derived from an EMBL/GenBank/DDBJ whole genome shotgun (WGS) entry which is preliminary data.</text>
</comment>
<dbReference type="PANTHER" id="PTHR30290:SF10">
    <property type="entry name" value="PERIPLASMIC OLIGOPEPTIDE-BINDING PROTEIN-RELATED"/>
    <property type="match status" value="1"/>
</dbReference>
<dbReference type="InterPro" id="IPR000914">
    <property type="entry name" value="SBP_5_dom"/>
</dbReference>
<feature type="domain" description="Solute-binding protein family 5" evidence="6">
    <location>
        <begin position="101"/>
        <end position="462"/>
    </location>
</feature>
<dbReference type="EMBL" id="BIFT01000001">
    <property type="protein sequence ID" value="GCE28348.1"/>
    <property type="molecule type" value="Genomic_DNA"/>
</dbReference>
<evidence type="ECO:0000256" key="3">
    <source>
        <dbReference type="ARBA" id="ARBA00022448"/>
    </source>
</evidence>
<sequence>MYYRSPYIRVRRLSATLLMLCTALLLLTSCGGPASGTITLTNGQPTLASDQVLTIPLIGTADVPSFDPTSEPTASTKILYSMLYSGLVRTDNNLQPVSDQATWTISADQKQYTFHLKPDLTFGDGSPVTARSYVDSWTYAARPANASSQVATLMSIIKGARELHAGQSKTLSGVQASDDHTLRVSLTKPAPYFLAALASPLFAPVNQKLMAAYGEQPWSVEGAMQGLGSGPFVVKDLTRAVKMTLVPSPHYAGNKPVLKQVNVYFVNDPRVAYTANRAGRYDLVWDLAPQDQLPAAKLKGFSRPEQLQTDAFFFDTSKAPFDNLALRQAFAHALDKKDFAQTVLNSSVSPAETLLPTAMPGYQPQADTFNATKAKSLLKSVDPLPAITFAYPTSRVTPAMTVALQSAWKKNLGIQVNLRPLEDQAYQQALANHDVQFGIISWQTTIADPYLFTSPFLSSSDQNVSQWHNPDYDRLLAQAETQTGSERLALYQQAEQQLLSQAVIVPLDHQQLAALLPAWLRGVSVNAAGLSFGDWSQVAVLDHKA</sequence>
<dbReference type="Gene3D" id="3.90.76.10">
    <property type="entry name" value="Dipeptide-binding Protein, Domain 1"/>
    <property type="match status" value="1"/>
</dbReference>
<comment type="subcellular location">
    <subcellularLocation>
        <location evidence="1">Cell envelope</location>
    </subcellularLocation>
</comment>
<dbReference type="GO" id="GO:1904680">
    <property type="term" value="F:peptide transmembrane transporter activity"/>
    <property type="evidence" value="ECO:0007669"/>
    <property type="project" value="TreeGrafter"/>
</dbReference>
<dbReference type="AlphaFoldDB" id="A0A402BAC9"/>
<keyword evidence="3" id="KW-0813">Transport</keyword>
<comment type="similarity">
    <text evidence="2">Belongs to the bacterial solute-binding protein 5 family.</text>
</comment>
<dbReference type="SUPFAM" id="SSF53850">
    <property type="entry name" value="Periplasmic binding protein-like II"/>
    <property type="match status" value="1"/>
</dbReference>